<keyword evidence="2" id="KW-0004">4Fe-4S</keyword>
<organism evidence="8 9">
    <name type="scientific">Methanolobus chelungpuianus</name>
    <dbReference type="NCBI Taxonomy" id="502115"/>
    <lineage>
        <taxon>Archaea</taxon>
        <taxon>Methanobacteriati</taxon>
        <taxon>Methanobacteriota</taxon>
        <taxon>Stenosarchaea group</taxon>
        <taxon>Methanomicrobia</taxon>
        <taxon>Methanosarcinales</taxon>
        <taxon>Methanosarcinaceae</taxon>
        <taxon>Methanolobus</taxon>
    </lineage>
</organism>
<reference evidence="8 9" key="1">
    <citation type="journal article" date="2011" name="Appl. Environ. Microbiol.">
        <title>Methanogenic archaea isolated from Taiwan's Chelungpu fault.</title>
        <authorList>
            <person name="Wu S.Y."/>
            <person name="Lai M.C."/>
        </authorList>
    </citation>
    <scope>NUCLEOTIDE SEQUENCE [LARGE SCALE GENOMIC DNA]</scope>
    <source>
        <strain evidence="8 9">St545Mb</strain>
    </source>
</reference>
<dbReference type="InterPro" id="IPR058240">
    <property type="entry name" value="rSAM_sf"/>
</dbReference>
<accession>A0AAE3H921</accession>
<dbReference type="GO" id="GO:0002926">
    <property type="term" value="P:tRNA wobble base 5-methoxycarbonylmethyl-2-thiouridinylation"/>
    <property type="evidence" value="ECO:0007669"/>
    <property type="project" value="TreeGrafter"/>
</dbReference>
<dbReference type="InterPro" id="IPR039661">
    <property type="entry name" value="ELP3"/>
</dbReference>
<dbReference type="SUPFAM" id="SSF102114">
    <property type="entry name" value="Radical SAM enzymes"/>
    <property type="match status" value="1"/>
</dbReference>
<evidence type="ECO:0000256" key="4">
    <source>
        <dbReference type="ARBA" id="ARBA00022723"/>
    </source>
</evidence>
<dbReference type="GO" id="GO:0005737">
    <property type="term" value="C:cytoplasm"/>
    <property type="evidence" value="ECO:0007669"/>
    <property type="project" value="TreeGrafter"/>
</dbReference>
<dbReference type="PIRSF" id="PIRSF004954">
    <property type="entry name" value="Radical_SAM"/>
    <property type="match status" value="1"/>
</dbReference>
<gene>
    <name evidence="8" type="ORF">PV02_01285</name>
</gene>
<dbReference type="PANTHER" id="PTHR11135">
    <property type="entry name" value="HISTONE ACETYLTRANSFERASE-RELATED"/>
    <property type="match status" value="1"/>
</dbReference>
<evidence type="ECO:0000313" key="8">
    <source>
        <dbReference type="EMBL" id="MCQ6961857.1"/>
    </source>
</evidence>
<dbReference type="RefSeq" id="WP_256621563.1">
    <property type="nucleotide sequence ID" value="NZ_JTEO01000002.1"/>
</dbReference>
<feature type="domain" description="Elp3/MiaA/NifB-like radical SAM core" evidence="7">
    <location>
        <begin position="45"/>
        <end position="273"/>
    </location>
</feature>
<comment type="cofactor">
    <cofactor evidence="1">
        <name>[4Fe-4S] cluster</name>
        <dbReference type="ChEBI" id="CHEBI:49883"/>
    </cofactor>
</comment>
<name>A0AAE3H921_9EURY</name>
<protein>
    <submittedName>
        <fullName evidence="8">Radical SAM protein</fullName>
    </submittedName>
</protein>
<sequence>MSSDKSLNTLVLDIRNRQKSKPGSLDEPCAMWTGSDLVDGKKLDTLTIIFRTSGCWWGKAGGCTMCGYVYDSAQVSPSDEDLFAQLGKAMRKASGFEEFMVKIFTSGSFLDTREIPLEVRHRILGELESDSRVVKVLVETRPEFVREETIADCRNSMKGKPFEIAVGLETTSDIIRKHSINKGFTFEDFKRAATIARNSGATVKAYLMLKPPFISEKEALDDMVNSMREAAAYADTFSINLCNIQNGTFVENLWQKGQYRPPWLWSIVEILKKAKEEFPDKVITSDPVGAGSRRGPHNCKECSREVADAIRLFSLTQDVSCLDVPQCDCMSLWESVLELDGHTFGAPITD</sequence>
<dbReference type="InterPro" id="IPR005909">
    <property type="entry name" value="RaSEA"/>
</dbReference>
<dbReference type="SFLD" id="SFLDS00029">
    <property type="entry name" value="Radical_SAM"/>
    <property type="match status" value="1"/>
</dbReference>
<evidence type="ECO:0000259" key="7">
    <source>
        <dbReference type="SMART" id="SM00729"/>
    </source>
</evidence>
<dbReference type="SMART" id="SM00729">
    <property type="entry name" value="Elp3"/>
    <property type="match status" value="1"/>
</dbReference>
<evidence type="ECO:0000256" key="1">
    <source>
        <dbReference type="ARBA" id="ARBA00001966"/>
    </source>
</evidence>
<comment type="caution">
    <text evidence="8">The sequence shown here is derived from an EMBL/GenBank/DDBJ whole genome shotgun (WGS) entry which is preliminary data.</text>
</comment>
<dbReference type="GO" id="GO:0051539">
    <property type="term" value="F:4 iron, 4 sulfur cluster binding"/>
    <property type="evidence" value="ECO:0007669"/>
    <property type="project" value="UniProtKB-KW"/>
</dbReference>
<evidence type="ECO:0000256" key="3">
    <source>
        <dbReference type="ARBA" id="ARBA00022691"/>
    </source>
</evidence>
<evidence type="ECO:0000256" key="5">
    <source>
        <dbReference type="ARBA" id="ARBA00023004"/>
    </source>
</evidence>
<dbReference type="Pfam" id="PF04055">
    <property type="entry name" value="Radical_SAM"/>
    <property type="match status" value="1"/>
</dbReference>
<dbReference type="EMBL" id="JTEO01000002">
    <property type="protein sequence ID" value="MCQ6961857.1"/>
    <property type="molecule type" value="Genomic_DNA"/>
</dbReference>
<keyword evidence="3" id="KW-0949">S-adenosyl-L-methionine</keyword>
<dbReference type="InterPro" id="IPR006638">
    <property type="entry name" value="Elp3/MiaA/NifB-like_rSAM"/>
</dbReference>
<keyword evidence="4" id="KW-0479">Metal-binding</keyword>
<evidence type="ECO:0000256" key="2">
    <source>
        <dbReference type="ARBA" id="ARBA00022485"/>
    </source>
</evidence>
<dbReference type="GO" id="GO:0003824">
    <property type="term" value="F:catalytic activity"/>
    <property type="evidence" value="ECO:0007669"/>
    <property type="project" value="InterPro"/>
</dbReference>
<dbReference type="Proteomes" id="UP001206983">
    <property type="component" value="Unassembled WGS sequence"/>
</dbReference>
<dbReference type="AlphaFoldDB" id="A0AAE3H921"/>
<keyword evidence="6" id="KW-0411">Iron-sulfur</keyword>
<evidence type="ECO:0000313" key="9">
    <source>
        <dbReference type="Proteomes" id="UP001206983"/>
    </source>
</evidence>
<proteinExistence type="predicted"/>
<dbReference type="GO" id="GO:0046872">
    <property type="term" value="F:metal ion binding"/>
    <property type="evidence" value="ECO:0007669"/>
    <property type="project" value="UniProtKB-KW"/>
</dbReference>
<keyword evidence="5" id="KW-0408">Iron</keyword>
<dbReference type="PANTHER" id="PTHR11135:SF0">
    <property type="entry name" value="ELONGATOR COMPLEX PROTEIN 3"/>
    <property type="match status" value="1"/>
</dbReference>
<dbReference type="NCBIfam" id="TIGR01210">
    <property type="entry name" value="archaeosine biosynthesis radical SAM protein RaSEA"/>
    <property type="match status" value="1"/>
</dbReference>
<evidence type="ECO:0000256" key="6">
    <source>
        <dbReference type="ARBA" id="ARBA00023014"/>
    </source>
</evidence>
<keyword evidence="9" id="KW-1185">Reference proteome</keyword>
<dbReference type="InterPro" id="IPR007197">
    <property type="entry name" value="rSAM"/>
</dbReference>